<dbReference type="Proteomes" id="UP000784880">
    <property type="component" value="Unassembled WGS sequence"/>
</dbReference>
<evidence type="ECO:0000259" key="7">
    <source>
        <dbReference type="Pfam" id="PF08340"/>
    </source>
</evidence>
<evidence type="ECO:0000256" key="1">
    <source>
        <dbReference type="ARBA" id="ARBA00001968"/>
    </source>
</evidence>
<dbReference type="PANTHER" id="PTHR30636:SF3">
    <property type="entry name" value="UPF0701 PROTEIN YICC"/>
    <property type="match status" value="1"/>
</dbReference>
<keyword evidence="9" id="KW-1185">Reference proteome</keyword>
<reference evidence="8 9" key="1">
    <citation type="submission" date="2021-06" db="EMBL/GenBank/DDBJ databases">
        <title>Bacillus sp. RD4P76, an endophyte from a halophyte.</title>
        <authorList>
            <person name="Sun J.-Q."/>
        </authorList>
    </citation>
    <scope>NUCLEOTIDE SEQUENCE [LARGE SCALE GENOMIC DNA]</scope>
    <source>
        <strain evidence="8 9">CGMCC 1.15917</strain>
    </source>
</reference>
<protein>
    <submittedName>
        <fullName evidence="8">YicC family protein</fullName>
    </submittedName>
</protein>
<feature type="domain" description="Endoribonuclease YicC-like N-terminal" evidence="6">
    <location>
        <begin position="2"/>
        <end position="155"/>
    </location>
</feature>
<evidence type="ECO:0000256" key="4">
    <source>
        <dbReference type="ARBA" id="ARBA00022801"/>
    </source>
</evidence>
<dbReference type="InterPro" id="IPR013527">
    <property type="entry name" value="YicC-like_N"/>
</dbReference>
<comment type="similarity">
    <text evidence="5">Belongs to the YicC/YloC family.</text>
</comment>
<evidence type="ECO:0000256" key="5">
    <source>
        <dbReference type="ARBA" id="ARBA00035648"/>
    </source>
</evidence>
<feature type="domain" description="Endoribonuclease YicC-like C-terminal" evidence="7">
    <location>
        <begin position="174"/>
        <end position="293"/>
    </location>
</feature>
<proteinExistence type="inferred from homology"/>
<keyword evidence="4" id="KW-0378">Hydrolase</keyword>
<accession>A0ABS6JFJ5</accession>
<sequence>MITSMTGYGRSLKEMENCQVTVEMRAVNHRFCEINVRMPRQIFFLEDQIKKVISRYVKRGKVDVFINIHGEGIVNRTLKVDWELFHQYQKTFEKMAESYVTTQSFPVDQLLLHEEVVEVQESDGVTEDLENTLLASVDEAVQQLILMRKKEGQELFEDLQDRIGKMVSWNRDLKEYAPTVQNNYRERLMKRVQEFNQGNLNVDESRILTEVAIYADKADIQEEMTRIESHLKQFLQILKETDVVGRKLDFIVQELNREVNTIGSKANDISISQLVVHMKSELEKIREQVQNIE</sequence>
<dbReference type="InterPro" id="IPR013551">
    <property type="entry name" value="YicC-like_C"/>
</dbReference>
<comment type="caution">
    <text evidence="8">The sequence shown here is derived from an EMBL/GenBank/DDBJ whole genome shotgun (WGS) entry which is preliminary data.</text>
</comment>
<evidence type="ECO:0000313" key="9">
    <source>
        <dbReference type="Proteomes" id="UP000784880"/>
    </source>
</evidence>
<evidence type="ECO:0000256" key="3">
    <source>
        <dbReference type="ARBA" id="ARBA00022759"/>
    </source>
</evidence>
<evidence type="ECO:0000313" key="8">
    <source>
        <dbReference type="EMBL" id="MBU9712457.1"/>
    </source>
</evidence>
<name>A0ABS6JFJ5_9BACI</name>
<dbReference type="Pfam" id="PF08340">
    <property type="entry name" value="YicC-like_C"/>
    <property type="match status" value="1"/>
</dbReference>
<dbReference type="Pfam" id="PF03755">
    <property type="entry name" value="YicC-like_N"/>
    <property type="match status" value="1"/>
</dbReference>
<evidence type="ECO:0000256" key="2">
    <source>
        <dbReference type="ARBA" id="ARBA00022722"/>
    </source>
</evidence>
<keyword evidence="2" id="KW-0540">Nuclease</keyword>
<comment type="cofactor">
    <cofactor evidence="1">
        <name>a divalent metal cation</name>
        <dbReference type="ChEBI" id="CHEBI:60240"/>
    </cofactor>
</comment>
<dbReference type="InterPro" id="IPR005229">
    <property type="entry name" value="YicC/YloC-like"/>
</dbReference>
<gene>
    <name evidence="8" type="ORF">KS419_11960</name>
</gene>
<organism evidence="8 9">
    <name type="scientific">Evansella tamaricis</name>
    <dbReference type="NCBI Taxonomy" id="2069301"/>
    <lineage>
        <taxon>Bacteria</taxon>
        <taxon>Bacillati</taxon>
        <taxon>Bacillota</taxon>
        <taxon>Bacilli</taxon>
        <taxon>Bacillales</taxon>
        <taxon>Bacillaceae</taxon>
        <taxon>Evansella</taxon>
    </lineage>
</organism>
<evidence type="ECO:0000259" key="6">
    <source>
        <dbReference type="Pfam" id="PF03755"/>
    </source>
</evidence>
<dbReference type="RefSeq" id="WP_217066637.1">
    <property type="nucleotide sequence ID" value="NZ_JAHQCS010000100.1"/>
</dbReference>
<dbReference type="NCBIfam" id="TIGR00255">
    <property type="entry name" value="YicC/YloC family endoribonuclease"/>
    <property type="match status" value="1"/>
</dbReference>
<keyword evidence="3" id="KW-0255">Endonuclease</keyword>
<dbReference type="PANTHER" id="PTHR30636">
    <property type="entry name" value="UPF0701 PROTEIN YICC"/>
    <property type="match status" value="1"/>
</dbReference>
<dbReference type="EMBL" id="JAHQCS010000100">
    <property type="protein sequence ID" value="MBU9712457.1"/>
    <property type="molecule type" value="Genomic_DNA"/>
</dbReference>